<keyword evidence="2" id="KW-1185">Reference proteome</keyword>
<dbReference type="EMBL" id="OX458333">
    <property type="protein sequence ID" value="CAI8786244.1"/>
    <property type="molecule type" value="Genomic_DNA"/>
</dbReference>
<reference evidence="1 2" key="1">
    <citation type="submission" date="2023-03" db="EMBL/GenBank/DDBJ databases">
        <authorList>
            <person name="Pearce D."/>
        </authorList>
    </citation>
    <scope>NUCLEOTIDE SEQUENCE [LARGE SCALE GENOMIC DNA]</scope>
    <source>
        <strain evidence="1">Msz</strain>
    </source>
</reference>
<sequence>MKSLLEKASAAIGFHYTDEHIDTASQLSGEPAWIRGNATPRCRCRKAMTFYGQFDSVDDEVDLADYLMIYVFVCFGCYETTKSVLQPRWPSITSRLTDRAETRVPG</sequence>
<proteinExistence type="predicted"/>
<organism evidence="1 2">
    <name type="scientific">Methylocaldum szegediense</name>
    <dbReference type="NCBI Taxonomy" id="73780"/>
    <lineage>
        <taxon>Bacteria</taxon>
        <taxon>Pseudomonadati</taxon>
        <taxon>Pseudomonadota</taxon>
        <taxon>Gammaproteobacteria</taxon>
        <taxon>Methylococcales</taxon>
        <taxon>Methylococcaceae</taxon>
        <taxon>Methylocaldum</taxon>
    </lineage>
</organism>
<accession>A0ABN8X4P6</accession>
<name>A0ABN8X4P6_9GAMM</name>
<evidence type="ECO:0000313" key="1">
    <source>
        <dbReference type="EMBL" id="CAI8786244.1"/>
    </source>
</evidence>
<gene>
    <name evidence="1" type="ORF">MSZNOR_1317</name>
</gene>
<evidence type="ECO:0000313" key="2">
    <source>
        <dbReference type="Proteomes" id="UP001162030"/>
    </source>
</evidence>
<protein>
    <submittedName>
        <fullName evidence="1">Uncharacterized protein</fullName>
    </submittedName>
</protein>
<dbReference type="Proteomes" id="UP001162030">
    <property type="component" value="Chromosome"/>
</dbReference>